<dbReference type="AlphaFoldDB" id="A0A410M8L1"/>
<protein>
    <submittedName>
        <fullName evidence="1">Uncharacterized protein</fullName>
    </submittedName>
</protein>
<sequence length="129" mass="14678">MYVIWVPCYYPVLLHPGYHGYLPQSTYRSERIYPDVDAGMFIQSASEMDQLMDEARTVVERIHSSEEFANEMMGAAQESDQSKVDSLIQSTGVGASFKAEYTPDGLRLHMTSSVNQLNCCKLTLSLRWR</sequence>
<evidence type="ECO:0000313" key="1">
    <source>
        <dbReference type="EMBL" id="QAS51036.1"/>
    </source>
</evidence>
<dbReference type="InterPro" id="IPR058870">
    <property type="entry name" value="YuzC"/>
</dbReference>
<proteinExistence type="predicted"/>
<name>A0A410M8L1_9BACI</name>
<dbReference type="OrthoDB" id="2615349at2"/>
<gene>
    <name evidence="1" type="ORF">HLI_01885</name>
</gene>
<evidence type="ECO:0000313" key="2">
    <source>
        <dbReference type="Proteomes" id="UP000287756"/>
    </source>
</evidence>
<accession>A0A410M8L1</accession>
<dbReference type="RefSeq" id="WP_128522801.1">
    <property type="nucleotide sequence ID" value="NZ_CANLVY010000004.1"/>
</dbReference>
<reference evidence="1 2" key="1">
    <citation type="submission" date="2018-01" db="EMBL/GenBank/DDBJ databases">
        <title>The whole genome sequencing and assembly of Halobacillus litoralis ERB031 strain.</title>
        <authorList>
            <person name="Lee S.-J."/>
            <person name="Park M.-K."/>
            <person name="Kim J.-Y."/>
            <person name="Lee Y.-J."/>
            <person name="Yi H."/>
            <person name="Bahn Y.-S."/>
            <person name="Kim J.F."/>
            <person name="Lee D.-W."/>
        </authorList>
    </citation>
    <scope>NUCLEOTIDE SEQUENCE [LARGE SCALE GENOMIC DNA]</scope>
    <source>
        <strain evidence="1 2">ERB 031</strain>
    </source>
</reference>
<organism evidence="1 2">
    <name type="scientific">Halobacillus litoralis</name>
    <dbReference type="NCBI Taxonomy" id="45668"/>
    <lineage>
        <taxon>Bacteria</taxon>
        <taxon>Bacillati</taxon>
        <taxon>Bacillota</taxon>
        <taxon>Bacilli</taxon>
        <taxon>Bacillales</taxon>
        <taxon>Bacillaceae</taxon>
        <taxon>Halobacillus</taxon>
    </lineage>
</organism>
<dbReference type="Pfam" id="PF26344">
    <property type="entry name" value="YuzC"/>
    <property type="match status" value="1"/>
</dbReference>
<dbReference type="EMBL" id="CP026118">
    <property type="protein sequence ID" value="QAS51036.1"/>
    <property type="molecule type" value="Genomic_DNA"/>
</dbReference>
<dbReference type="KEGG" id="hli:HLI_01885"/>
<dbReference type="Proteomes" id="UP000287756">
    <property type="component" value="Chromosome"/>
</dbReference>